<dbReference type="Proteomes" id="UP000676079">
    <property type="component" value="Chromosome"/>
</dbReference>
<feature type="transmembrane region" description="Helical" evidence="2">
    <location>
        <begin position="509"/>
        <end position="535"/>
    </location>
</feature>
<dbReference type="EMBL" id="CP074133">
    <property type="protein sequence ID" value="QUX21075.1"/>
    <property type="molecule type" value="Genomic_DNA"/>
</dbReference>
<dbReference type="Pfam" id="PF13347">
    <property type="entry name" value="MFS_2"/>
    <property type="match status" value="1"/>
</dbReference>
<feature type="transmembrane region" description="Helical" evidence="2">
    <location>
        <begin position="437"/>
        <end position="459"/>
    </location>
</feature>
<feature type="transmembrane region" description="Helical" evidence="2">
    <location>
        <begin position="411"/>
        <end position="430"/>
    </location>
</feature>
<feature type="transmembrane region" description="Helical" evidence="2">
    <location>
        <begin position="187"/>
        <end position="206"/>
    </location>
</feature>
<evidence type="ECO:0000313" key="3">
    <source>
        <dbReference type="EMBL" id="QUX21075.1"/>
    </source>
</evidence>
<keyword evidence="2" id="KW-1133">Transmembrane helix</keyword>
<dbReference type="PANTHER" id="PTHR11328">
    <property type="entry name" value="MAJOR FACILITATOR SUPERFAMILY DOMAIN-CONTAINING PROTEIN"/>
    <property type="match status" value="1"/>
</dbReference>
<protein>
    <submittedName>
        <fullName evidence="3">MFS transporter</fullName>
    </submittedName>
</protein>
<evidence type="ECO:0000256" key="2">
    <source>
        <dbReference type="SAM" id="Phobius"/>
    </source>
</evidence>
<feature type="region of interest" description="Disordered" evidence="1">
    <location>
        <begin position="1"/>
        <end position="144"/>
    </location>
</feature>
<keyword evidence="2" id="KW-0812">Transmembrane</keyword>
<organism evidence="3 4">
    <name type="scientific">Nocardiopsis changdeensis</name>
    <dbReference type="NCBI Taxonomy" id="2831969"/>
    <lineage>
        <taxon>Bacteria</taxon>
        <taxon>Bacillati</taxon>
        <taxon>Actinomycetota</taxon>
        <taxon>Actinomycetes</taxon>
        <taxon>Streptosporangiales</taxon>
        <taxon>Nocardiopsidaceae</taxon>
        <taxon>Nocardiopsis</taxon>
    </lineage>
</organism>
<feature type="transmembrane region" description="Helical" evidence="2">
    <location>
        <begin position="326"/>
        <end position="345"/>
    </location>
</feature>
<feature type="transmembrane region" description="Helical" evidence="2">
    <location>
        <begin position="251"/>
        <end position="271"/>
    </location>
</feature>
<feature type="transmembrane region" description="Helical" evidence="2">
    <location>
        <begin position="555"/>
        <end position="576"/>
    </location>
</feature>
<dbReference type="InterPro" id="IPR039672">
    <property type="entry name" value="MFS_2"/>
</dbReference>
<gene>
    <name evidence="3" type="ORF">KGD84_21830</name>
</gene>
<proteinExistence type="predicted"/>
<feature type="transmembrane region" description="Helical" evidence="2">
    <location>
        <begin position="227"/>
        <end position="245"/>
    </location>
</feature>
<sequence>MSPPCCREDRAAGAAAPKRAGTAARRPPPVVSRLGIVGRRDVCTRLPGATSGKPARGGGWDERVPASGRPAAPKAPHTGRPRPRTAGPGSPCAKTEVTDPRAIARARPPAVTCAGGLPPVHRARPCQPPRLPLPPSPGPPLRRPPVTAGPLPRSRLLAYGIGSVGTGVFSALPGLLLLYYLTDVLGVAAGAAGLVLVLPKVWDMLVDPAIGVASDREAVRTGGRSRLMLAGALALPLLFAAMFAAPTQSPAWSALWVGAAFLLATTAFNLFQVPYVALPAEISPRRDQRARAMSWRVVCLTLGILAAGGLAPVVVEAAGGGRPGHLAMGAAIGAVLCAALLAATLGTRWIPGRAGTGTLGPVAAFRAARGNRPFFALAAAFSTQSLAVSVMLAGAPYVATYRLGDYGLTSAMFVCVVGPSLVAVPAWSALARRFGTVNCYLVALVAMTATTALLFPAVLAEHAAAVLAVTGLVGLFYTGLQLLPLTLLPETVREDAGRSGQAQAGTFTGLWTGLETGAMALGPGLFSAVLAATAFRSSDVASAVVQPGSALLGLSWGFTLMPAALFLVSLVPLLAFRKLTAVGEKSAA</sequence>
<feature type="compositionally biased region" description="Pro residues" evidence="1">
    <location>
        <begin position="126"/>
        <end position="143"/>
    </location>
</feature>
<evidence type="ECO:0000256" key="1">
    <source>
        <dbReference type="SAM" id="MobiDB-lite"/>
    </source>
</evidence>
<accession>A0ABX8BFQ9</accession>
<feature type="compositionally biased region" description="Low complexity" evidence="1">
    <location>
        <begin position="12"/>
        <end position="25"/>
    </location>
</feature>
<dbReference type="PANTHER" id="PTHR11328:SF24">
    <property type="entry name" value="MAJOR FACILITATOR SUPERFAMILY (MFS) PROFILE DOMAIN-CONTAINING PROTEIN"/>
    <property type="match status" value="1"/>
</dbReference>
<keyword evidence="2" id="KW-0472">Membrane</keyword>
<feature type="transmembrane region" description="Helical" evidence="2">
    <location>
        <begin position="374"/>
        <end position="399"/>
    </location>
</feature>
<dbReference type="SUPFAM" id="SSF103473">
    <property type="entry name" value="MFS general substrate transporter"/>
    <property type="match status" value="1"/>
</dbReference>
<keyword evidence="4" id="KW-1185">Reference proteome</keyword>
<name>A0ABX8BFQ9_9ACTN</name>
<feature type="transmembrane region" description="Helical" evidence="2">
    <location>
        <begin position="156"/>
        <end position="181"/>
    </location>
</feature>
<evidence type="ECO:0000313" key="4">
    <source>
        <dbReference type="Proteomes" id="UP000676079"/>
    </source>
</evidence>
<dbReference type="InterPro" id="IPR036259">
    <property type="entry name" value="MFS_trans_sf"/>
</dbReference>
<feature type="transmembrane region" description="Helical" evidence="2">
    <location>
        <begin position="292"/>
        <end position="314"/>
    </location>
</feature>
<reference evidence="3 4" key="1">
    <citation type="submission" date="2021-05" db="EMBL/GenBank/DDBJ databases">
        <title>Direct Submission.</title>
        <authorList>
            <person name="Li K."/>
            <person name="Gao J."/>
        </authorList>
    </citation>
    <scope>NUCLEOTIDE SEQUENCE [LARGE SCALE GENOMIC DNA]</scope>
    <source>
        <strain evidence="3 4">Mg02</strain>
    </source>
</reference>
<feature type="compositionally biased region" description="Basic and acidic residues" evidence="1">
    <location>
        <begin position="1"/>
        <end position="11"/>
    </location>
</feature>
<dbReference type="Gene3D" id="1.20.1250.20">
    <property type="entry name" value="MFS general substrate transporter like domains"/>
    <property type="match status" value="2"/>
</dbReference>
<feature type="compositionally biased region" description="Low complexity" evidence="1">
    <location>
        <begin position="100"/>
        <end position="110"/>
    </location>
</feature>
<feature type="transmembrane region" description="Helical" evidence="2">
    <location>
        <begin position="465"/>
        <end position="488"/>
    </location>
</feature>